<evidence type="ECO:0000313" key="3">
    <source>
        <dbReference type="Proteomes" id="UP000587070"/>
    </source>
</evidence>
<accession>A0A840G551</accession>
<dbReference type="AlphaFoldDB" id="A0A840G551"/>
<dbReference type="EMBL" id="JACIGE010000006">
    <property type="protein sequence ID" value="MBB4247503.1"/>
    <property type="molecule type" value="Genomic_DNA"/>
</dbReference>
<keyword evidence="1" id="KW-0620">Polyamine biosynthesis</keyword>
<dbReference type="Gene3D" id="3.40.50.150">
    <property type="entry name" value="Vaccinia Virus protein VP39"/>
    <property type="match status" value="1"/>
</dbReference>
<dbReference type="InterPro" id="IPR029063">
    <property type="entry name" value="SAM-dependent_MTases_sf"/>
</dbReference>
<dbReference type="CDD" id="cd02440">
    <property type="entry name" value="AdoMet_MTases"/>
    <property type="match status" value="1"/>
</dbReference>
<keyword evidence="2" id="KW-0808">Transferase</keyword>
<reference evidence="2 3" key="1">
    <citation type="submission" date="2020-08" db="EMBL/GenBank/DDBJ databases">
        <title>Genome sequencing of Purple Non-Sulfur Bacteria from various extreme environments.</title>
        <authorList>
            <person name="Mayer M."/>
        </authorList>
    </citation>
    <scope>NUCLEOTIDE SEQUENCE [LARGE SCALE GENOMIC DNA]</scope>
    <source>
        <strain evidence="2 3">2761</strain>
    </source>
</reference>
<dbReference type="PANTHER" id="PTHR43317">
    <property type="entry name" value="THERMOSPERMINE SYNTHASE ACAULIS5"/>
    <property type="match status" value="1"/>
</dbReference>
<dbReference type="RefSeq" id="WP_228273718.1">
    <property type="nucleotide sequence ID" value="NZ_JACIGE010000006.1"/>
</dbReference>
<comment type="caution">
    <text evidence="2">The sequence shown here is derived from an EMBL/GenBank/DDBJ whole genome shotgun (WGS) entry which is preliminary data.</text>
</comment>
<sequence length="302" mass="33301">MSDQFYLAMLLAAAGRPNSDKQAVLSAEGAADPGEGMPENRHPECQAPAAGRSMPYVEEIGGFQSLHFSEGAVQSEMSLADPRLLLSDYTHAMMGFLLFKEAPEQIEMIGLGGGSLAKYCYHALPDTRITVAEISPEVIALRERFRIPADDERFTVLCADGADFIRQHEGRPDVLLVDGFDHQGQPPQLCSPGFYDYCYERLAPGGVMVVNLFGSDDKFGVFAARIRDSFLDKVVSIACEGGSNKVVFACKSEQFPPSRPQLLAKAQRCDAQHPFSMSSIAQRILHRLEQRKHPRAGYYDSY</sequence>
<proteinExistence type="predicted"/>
<evidence type="ECO:0000256" key="1">
    <source>
        <dbReference type="ARBA" id="ARBA00023115"/>
    </source>
</evidence>
<name>A0A840G551_RHOTE</name>
<organism evidence="2 3">
    <name type="scientific">Rhodocyclus tenuis</name>
    <name type="common">Rhodospirillum tenue</name>
    <dbReference type="NCBI Taxonomy" id="1066"/>
    <lineage>
        <taxon>Bacteria</taxon>
        <taxon>Pseudomonadati</taxon>
        <taxon>Pseudomonadota</taxon>
        <taxon>Betaproteobacteria</taxon>
        <taxon>Rhodocyclales</taxon>
        <taxon>Rhodocyclaceae</taxon>
        <taxon>Rhodocyclus</taxon>
    </lineage>
</organism>
<dbReference type="NCBIfam" id="NF037959">
    <property type="entry name" value="MFS_SpdSyn"/>
    <property type="match status" value="1"/>
</dbReference>
<dbReference type="EC" id="2.5.1.16" evidence="2"/>
<dbReference type="Pfam" id="PF01564">
    <property type="entry name" value="Spermine_synth"/>
    <property type="match status" value="1"/>
</dbReference>
<dbReference type="GO" id="GO:0006596">
    <property type="term" value="P:polyamine biosynthetic process"/>
    <property type="evidence" value="ECO:0007669"/>
    <property type="project" value="UniProtKB-KW"/>
</dbReference>
<evidence type="ECO:0000313" key="2">
    <source>
        <dbReference type="EMBL" id="MBB4247503.1"/>
    </source>
</evidence>
<dbReference type="Proteomes" id="UP000587070">
    <property type="component" value="Unassembled WGS sequence"/>
</dbReference>
<dbReference type="PANTHER" id="PTHR43317:SF11">
    <property type="entry name" value="POLYAMINE AMINOPROPYLTRANSFERASE 2"/>
    <property type="match status" value="1"/>
</dbReference>
<dbReference type="SUPFAM" id="SSF53335">
    <property type="entry name" value="S-adenosyl-L-methionine-dependent methyltransferases"/>
    <property type="match status" value="1"/>
</dbReference>
<keyword evidence="3" id="KW-1185">Reference proteome</keyword>
<protein>
    <submittedName>
        <fullName evidence="2">Spermidine synthase</fullName>
        <ecNumber evidence="2">2.5.1.16</ecNumber>
    </submittedName>
</protein>
<dbReference type="GO" id="GO:0004766">
    <property type="term" value="F:spermidine synthase activity"/>
    <property type="evidence" value="ECO:0007669"/>
    <property type="project" value="UniProtKB-EC"/>
</dbReference>
<gene>
    <name evidence="2" type="ORF">GGD90_001877</name>
</gene>